<proteinExistence type="predicted"/>
<dbReference type="RefSeq" id="WP_130086320.1">
    <property type="nucleotide sequence ID" value="NZ_SEZJ01000002.1"/>
</dbReference>
<sequence length="423" mass="47707">MKKNAISLLIALISFSSVAQVEESIPTDAELTGQRVYHHMENMVGFMEKNGLNKFEFPGLADHTWDVITPALDHIYAKAMLDVTKGPIEVTVPPRDSERYASFHLLDAEHFAVYHEVTPAEGGTYLLIRSGADYEIPKGKYIDTIEVSDDLIFAFIRVQTFEYRDNGVADEWRKQLVVNNYAPASDLQLPQREDVRAVVRFADQITDGWKETHDNMQTIIADDNFDQEKLAEVRRYVHHLASSGLVVNNLSGFEHPGHVDDLSDERRRSVLTHLGHLGFPAEHAYYELIPMTPEGKKLNGSEDFVLTMPHQQAVGKFWSVTRYSDETRLPLDPETIGGSERQVWAGGNTSPDAEGNITITFSSHDPENSTYWMPVVDGEDYYFVVRYYLPQEGLAGNTAQSLIYRGSPLESLMVPKASFNYGN</sequence>
<protein>
    <submittedName>
        <fullName evidence="4">DUF1254 domain-containing protein</fullName>
    </submittedName>
</protein>
<dbReference type="Gene3D" id="2.60.40.1610">
    <property type="entry name" value="Domain of unknown function DUF1254"/>
    <property type="match status" value="1"/>
</dbReference>
<dbReference type="Pfam" id="PF06863">
    <property type="entry name" value="DUF1254"/>
    <property type="match status" value="1"/>
</dbReference>
<dbReference type="SUPFAM" id="SSF160935">
    <property type="entry name" value="VPA0735-like"/>
    <property type="match status" value="1"/>
</dbReference>
<gene>
    <name evidence="4" type="ORF">ERW49_03305</name>
</gene>
<dbReference type="AlphaFoldDB" id="A0A4Q5KNJ7"/>
<dbReference type="Pfam" id="PF06742">
    <property type="entry name" value="DUF1214"/>
    <property type="match status" value="1"/>
</dbReference>
<accession>A0A4Q5KNJ7</accession>
<feature type="domain" description="DUF1254" evidence="3">
    <location>
        <begin position="65"/>
        <end position="177"/>
    </location>
</feature>
<dbReference type="InterPro" id="IPR037049">
    <property type="entry name" value="DUF1214_C_sf"/>
</dbReference>
<dbReference type="GeneID" id="56274048"/>
<dbReference type="Proteomes" id="UP000293465">
    <property type="component" value="Unassembled WGS sequence"/>
</dbReference>
<dbReference type="InterPro" id="IPR037050">
    <property type="entry name" value="DUF1254_sf"/>
</dbReference>
<dbReference type="InterPro" id="IPR010621">
    <property type="entry name" value="DUF1214"/>
</dbReference>
<name>A0A4Q5KNJ7_9GAMM</name>
<dbReference type="EMBL" id="SEZJ01000002">
    <property type="protein sequence ID" value="RYU48094.1"/>
    <property type="molecule type" value="Genomic_DNA"/>
</dbReference>
<feature type="chain" id="PRO_5020347995" evidence="1">
    <location>
        <begin position="20"/>
        <end position="423"/>
    </location>
</feature>
<evidence type="ECO:0000313" key="4">
    <source>
        <dbReference type="EMBL" id="RYU48094.1"/>
    </source>
</evidence>
<feature type="domain" description="DUF1214" evidence="2">
    <location>
        <begin position="294"/>
        <end position="392"/>
    </location>
</feature>
<keyword evidence="1" id="KW-0732">Signal</keyword>
<feature type="signal peptide" evidence="1">
    <location>
        <begin position="1"/>
        <end position="19"/>
    </location>
</feature>
<reference evidence="4 5" key="1">
    <citation type="submission" date="2019-02" db="EMBL/GenBank/DDBJ databases">
        <title>Genome sequences of Aliivibrio finisterrensis strains from farmed Atlantic salmon.</title>
        <authorList>
            <person name="Bowman J.P."/>
        </authorList>
    </citation>
    <scope>NUCLEOTIDE SEQUENCE [LARGE SCALE GENOMIC DNA]</scope>
    <source>
        <strain evidence="4 5">A32</strain>
    </source>
</reference>
<evidence type="ECO:0000256" key="1">
    <source>
        <dbReference type="SAM" id="SignalP"/>
    </source>
</evidence>
<comment type="caution">
    <text evidence="4">The sequence shown here is derived from an EMBL/GenBank/DDBJ whole genome shotgun (WGS) entry which is preliminary data.</text>
</comment>
<dbReference type="PANTHER" id="PTHR36509">
    <property type="entry name" value="BLL3101 PROTEIN"/>
    <property type="match status" value="1"/>
</dbReference>
<dbReference type="InterPro" id="IPR010679">
    <property type="entry name" value="DUF1254"/>
</dbReference>
<evidence type="ECO:0000313" key="5">
    <source>
        <dbReference type="Proteomes" id="UP000293465"/>
    </source>
</evidence>
<organism evidence="4 5">
    <name type="scientific">Aliivibrio finisterrensis</name>
    <dbReference type="NCBI Taxonomy" id="511998"/>
    <lineage>
        <taxon>Bacteria</taxon>
        <taxon>Pseudomonadati</taxon>
        <taxon>Pseudomonadota</taxon>
        <taxon>Gammaproteobacteria</taxon>
        <taxon>Vibrionales</taxon>
        <taxon>Vibrionaceae</taxon>
        <taxon>Aliivibrio</taxon>
    </lineage>
</organism>
<dbReference type="OrthoDB" id="9777345at2"/>
<dbReference type="PANTHER" id="PTHR36509:SF3">
    <property type="entry name" value="SIGNAL PEPTIDE PROTEIN"/>
    <property type="match status" value="1"/>
</dbReference>
<dbReference type="Gene3D" id="2.60.120.600">
    <property type="entry name" value="Domain of unknown function DUF1214, C-terminal domain"/>
    <property type="match status" value="1"/>
</dbReference>
<evidence type="ECO:0000259" key="3">
    <source>
        <dbReference type="Pfam" id="PF06863"/>
    </source>
</evidence>
<evidence type="ECO:0000259" key="2">
    <source>
        <dbReference type="Pfam" id="PF06742"/>
    </source>
</evidence>